<name>A0ABD5RNP1_9EURY</name>
<dbReference type="EMBL" id="JBHSQH010000001">
    <property type="protein sequence ID" value="MFC5971904.1"/>
    <property type="molecule type" value="Genomic_DNA"/>
</dbReference>
<dbReference type="InterPro" id="IPR004606">
    <property type="entry name" value="Mop_domain"/>
</dbReference>
<dbReference type="Pfam" id="PF00126">
    <property type="entry name" value="HTH_1"/>
    <property type="match status" value="1"/>
</dbReference>
<keyword evidence="6" id="KW-1185">Reference proteome</keyword>
<evidence type="ECO:0000256" key="2">
    <source>
        <dbReference type="ARBA" id="ARBA00022505"/>
    </source>
</evidence>
<dbReference type="RefSeq" id="WP_247414783.1">
    <property type="nucleotide sequence ID" value="NZ_JALLGW010000001.1"/>
</dbReference>
<dbReference type="Proteomes" id="UP001596099">
    <property type="component" value="Unassembled WGS sequence"/>
</dbReference>
<dbReference type="InterPro" id="IPR000847">
    <property type="entry name" value="LysR_HTH_N"/>
</dbReference>
<organism evidence="5 6">
    <name type="scientific">Halomarina salina</name>
    <dbReference type="NCBI Taxonomy" id="1872699"/>
    <lineage>
        <taxon>Archaea</taxon>
        <taxon>Methanobacteriati</taxon>
        <taxon>Methanobacteriota</taxon>
        <taxon>Stenosarchaea group</taxon>
        <taxon>Halobacteria</taxon>
        <taxon>Halobacteriales</taxon>
        <taxon>Natronomonadaceae</taxon>
        <taxon>Halomarina</taxon>
    </lineage>
</organism>
<evidence type="ECO:0000256" key="3">
    <source>
        <dbReference type="SAM" id="MobiDB-lite"/>
    </source>
</evidence>
<dbReference type="PANTHER" id="PTHR30432">
    <property type="entry name" value="TRANSCRIPTIONAL REGULATOR MODE"/>
    <property type="match status" value="1"/>
</dbReference>
<evidence type="ECO:0000313" key="5">
    <source>
        <dbReference type="EMBL" id="MFC5971904.1"/>
    </source>
</evidence>
<dbReference type="InterPro" id="IPR036390">
    <property type="entry name" value="WH_DNA-bd_sf"/>
</dbReference>
<evidence type="ECO:0000313" key="6">
    <source>
        <dbReference type="Proteomes" id="UP001596099"/>
    </source>
</evidence>
<comment type="caution">
    <text evidence="5">The sequence shown here is derived from an EMBL/GenBank/DDBJ whole genome shotgun (WGS) entry which is preliminary data.</text>
</comment>
<proteinExistence type="predicted"/>
<dbReference type="Gene3D" id="2.40.50.100">
    <property type="match status" value="1"/>
</dbReference>
<dbReference type="AlphaFoldDB" id="A0ABD5RNP1"/>
<evidence type="ECO:0000256" key="1">
    <source>
        <dbReference type="ARBA" id="ARBA00004202"/>
    </source>
</evidence>
<dbReference type="SUPFAM" id="SSF46785">
    <property type="entry name" value="Winged helix' DNA-binding domain"/>
    <property type="match status" value="1"/>
</dbReference>
<feature type="region of interest" description="Disordered" evidence="3">
    <location>
        <begin position="186"/>
        <end position="209"/>
    </location>
</feature>
<sequence>MDPGFDARLREAGTTFDERDATLLRAVDEQGSLNAAASALGRSYARAHERLDDLEAAFGPLVERQRGGAGGGGSHLTENARDLLARFDRLQSALSGTAAVEETILTGRVVDRDGELATVETAAGRMRALAPETDRVQVTIRADSVTLHAPDDAPAAGGTSARNRFEARVTGVDRGEAVALVTVSVEAETDSGDVESEASDDTDGDAEQEPTLAALVTVDSVDRLGLEPGSRVVATLKATATRATPAPER</sequence>
<dbReference type="InterPro" id="IPR005116">
    <property type="entry name" value="Transp-assoc_OB_typ1"/>
</dbReference>
<dbReference type="InterPro" id="IPR051815">
    <property type="entry name" value="Molybdate_resp_trans_reg"/>
</dbReference>
<dbReference type="Gene3D" id="1.10.10.10">
    <property type="entry name" value="Winged helix-like DNA-binding domain superfamily/Winged helix DNA-binding domain"/>
    <property type="match status" value="1"/>
</dbReference>
<reference evidence="5 6" key="1">
    <citation type="journal article" date="2019" name="Int. J. Syst. Evol. Microbiol.">
        <title>The Global Catalogue of Microorganisms (GCM) 10K type strain sequencing project: providing services to taxonomists for standard genome sequencing and annotation.</title>
        <authorList>
            <consortium name="The Broad Institute Genomics Platform"/>
            <consortium name="The Broad Institute Genome Sequencing Center for Infectious Disease"/>
            <person name="Wu L."/>
            <person name="Ma J."/>
        </authorList>
    </citation>
    <scope>NUCLEOTIDE SEQUENCE [LARGE SCALE GENOMIC DNA]</scope>
    <source>
        <strain evidence="5 6">CGMCC 1.12543</strain>
    </source>
</reference>
<gene>
    <name evidence="5" type="ORF">ACFPYI_11230</name>
</gene>
<dbReference type="InterPro" id="IPR036388">
    <property type="entry name" value="WH-like_DNA-bd_sf"/>
</dbReference>
<protein>
    <submittedName>
        <fullName evidence="5">TOBE domain-containing protein</fullName>
    </submittedName>
</protein>
<dbReference type="PROSITE" id="PS51866">
    <property type="entry name" value="MOP"/>
    <property type="match status" value="1"/>
</dbReference>
<comment type="subcellular location">
    <subcellularLocation>
        <location evidence="1">Cell membrane</location>
        <topology evidence="1">Peripheral membrane protein</topology>
    </subcellularLocation>
</comment>
<evidence type="ECO:0000259" key="4">
    <source>
        <dbReference type="PROSITE" id="PS51866"/>
    </source>
</evidence>
<accession>A0ABD5RNP1</accession>
<dbReference type="PANTHER" id="PTHR30432:SF1">
    <property type="entry name" value="DNA-BINDING TRANSCRIPTIONAL DUAL REGULATOR MODE"/>
    <property type="match status" value="1"/>
</dbReference>
<dbReference type="GO" id="GO:0005886">
    <property type="term" value="C:plasma membrane"/>
    <property type="evidence" value="ECO:0007669"/>
    <property type="project" value="UniProtKB-SubCell"/>
</dbReference>
<keyword evidence="2" id="KW-0500">Molybdenum</keyword>
<dbReference type="SUPFAM" id="SSF50331">
    <property type="entry name" value="MOP-like"/>
    <property type="match status" value="1"/>
</dbReference>
<feature type="domain" description="Mop" evidence="4">
    <location>
        <begin position="158"/>
        <end position="245"/>
    </location>
</feature>
<dbReference type="InterPro" id="IPR008995">
    <property type="entry name" value="Mo/tungstate-bd_C_term_dom"/>
</dbReference>
<dbReference type="Pfam" id="PF03459">
    <property type="entry name" value="TOBE"/>
    <property type="match status" value="1"/>
</dbReference>
<feature type="compositionally biased region" description="Acidic residues" evidence="3">
    <location>
        <begin position="187"/>
        <end position="208"/>
    </location>
</feature>